<keyword evidence="3" id="KW-1185">Reference proteome</keyword>
<evidence type="ECO:0000313" key="3">
    <source>
        <dbReference type="Proteomes" id="UP001174209"/>
    </source>
</evidence>
<accession>A0ABT8K045</accession>
<dbReference type="EMBL" id="JAROCG010000001">
    <property type="protein sequence ID" value="MDN4610793.1"/>
    <property type="molecule type" value="Genomic_DNA"/>
</dbReference>
<comment type="caution">
    <text evidence="2">The sequence shown here is derived from an EMBL/GenBank/DDBJ whole genome shotgun (WGS) entry which is preliminary data.</text>
</comment>
<evidence type="ECO:0000259" key="1">
    <source>
        <dbReference type="Pfam" id="PF01636"/>
    </source>
</evidence>
<feature type="domain" description="Aminoglycoside phosphotransferase" evidence="1">
    <location>
        <begin position="205"/>
        <end position="291"/>
    </location>
</feature>
<dbReference type="Pfam" id="PF01636">
    <property type="entry name" value="APH"/>
    <property type="match status" value="1"/>
</dbReference>
<dbReference type="InterPro" id="IPR002575">
    <property type="entry name" value="Aminoglycoside_PTrfase"/>
</dbReference>
<protein>
    <submittedName>
        <fullName evidence="2">Phosphotransferase</fullName>
    </submittedName>
</protein>
<gene>
    <name evidence="2" type="ORF">P5G52_07905</name>
</gene>
<dbReference type="InterPro" id="IPR011009">
    <property type="entry name" value="Kinase-like_dom_sf"/>
</dbReference>
<reference evidence="2" key="1">
    <citation type="submission" date="2023-06" db="EMBL/GenBank/DDBJ databases">
        <title>MT1 and MT2 Draft Genomes of Novel Species.</title>
        <authorList>
            <person name="Venkateswaran K."/>
        </authorList>
    </citation>
    <scope>NUCLEOTIDE SEQUENCE</scope>
    <source>
        <strain evidence="2">IIF3SC-B10</strain>
    </source>
</reference>
<proteinExistence type="predicted"/>
<evidence type="ECO:0000313" key="2">
    <source>
        <dbReference type="EMBL" id="MDN4610793.1"/>
    </source>
</evidence>
<sequence length="359" mass="38666">MTLERVAASAMQADQPVQVLDHEFEPFGLSPANMTTGGLWRLRGTAADSRGFHAFHAVLKVISTPLRWSGIDAVPPEMRADLVAQMPWRTEADVYESTLKSFLPPGLRIPDLYFVEHLDEESAGIWMEDVQEDPAPAWDAGRYAHMAYLLGRLAGVPGAPMGVRRDLADFVAGPGEHVFIPMLRSGMLHSLPVYDGVIDEHLERDLLAFVEQIPLLLAELATLPMARAHGDACPQNLLQTGSGAVALDWGSFGAMTAGYDLGQLLAGRVNDGLMDGAMLPLLAPACVEAYGQGLRAEGAPLSPALVRRGFAISMAIQSGLSALFPPQLDEPITDELRDLVHARAGMARFLIDELSASAL</sequence>
<dbReference type="Proteomes" id="UP001174209">
    <property type="component" value="Unassembled WGS sequence"/>
</dbReference>
<dbReference type="RefSeq" id="WP_301226257.1">
    <property type="nucleotide sequence ID" value="NZ_JAROCG010000001.1"/>
</dbReference>
<organism evidence="2 3">
    <name type="scientific">Arthrobacter burdickii</name>
    <dbReference type="NCBI Taxonomy" id="3035920"/>
    <lineage>
        <taxon>Bacteria</taxon>
        <taxon>Bacillati</taxon>
        <taxon>Actinomycetota</taxon>
        <taxon>Actinomycetes</taxon>
        <taxon>Micrococcales</taxon>
        <taxon>Micrococcaceae</taxon>
        <taxon>Arthrobacter</taxon>
    </lineage>
</organism>
<dbReference type="SUPFAM" id="SSF56112">
    <property type="entry name" value="Protein kinase-like (PK-like)"/>
    <property type="match status" value="1"/>
</dbReference>
<name>A0ABT8K045_9MICC</name>